<dbReference type="EMBL" id="AQPX01000017">
    <property type="protein sequence ID" value="EON72756.1"/>
    <property type="molecule type" value="Genomic_DNA"/>
</dbReference>
<organism evidence="2 3">
    <name type="scientific">Lysinibacillus sphaericus OT4b.31</name>
    <dbReference type="NCBI Taxonomy" id="1285586"/>
    <lineage>
        <taxon>Bacteria</taxon>
        <taxon>Bacillati</taxon>
        <taxon>Bacillota</taxon>
        <taxon>Bacilli</taxon>
        <taxon>Bacillales</taxon>
        <taxon>Bacillaceae</taxon>
        <taxon>Lysinibacillus</taxon>
    </lineage>
</organism>
<dbReference type="Proteomes" id="UP000013911">
    <property type="component" value="Unassembled WGS sequence"/>
</dbReference>
<reference evidence="2 3" key="1">
    <citation type="submission" date="2013-04" db="EMBL/GenBank/DDBJ databases">
        <title>Draft genome of the heavy metal tolerant bacterium Lysinibacillus sphaericus strain OT4b.31.</title>
        <authorList>
            <person name="Pena-Montenegro T.D."/>
            <person name="Dussan J."/>
        </authorList>
    </citation>
    <scope>NUCLEOTIDE SEQUENCE [LARGE SCALE GENOMIC DNA]</scope>
    <source>
        <strain evidence="2 3">OT4b.31</strain>
    </source>
</reference>
<protein>
    <submittedName>
        <fullName evidence="2">Transposase</fullName>
    </submittedName>
</protein>
<dbReference type="AlphaFoldDB" id="R7ZFE2"/>
<evidence type="ECO:0000313" key="2">
    <source>
        <dbReference type="EMBL" id="EON72756.1"/>
    </source>
</evidence>
<evidence type="ECO:0000313" key="1">
    <source>
        <dbReference type="EMBL" id="EON70190.1"/>
    </source>
</evidence>
<dbReference type="RefSeq" id="WP_010859240.1">
    <property type="nucleotide sequence ID" value="NZ_KB933398.1"/>
</dbReference>
<name>R7ZFE2_LYSSH</name>
<dbReference type="HOGENOM" id="CLU_2991340_0_0_9"/>
<sequence>MVRILEVAIDFNFKAHRKIIERPMWAHHVEEADYLRHQSDMKQIYARRRLVHTVLGV</sequence>
<proteinExistence type="predicted"/>
<accession>R7ZFE2</accession>
<evidence type="ECO:0000313" key="3">
    <source>
        <dbReference type="Proteomes" id="UP000013911"/>
    </source>
</evidence>
<comment type="caution">
    <text evidence="2">The sequence shown here is derived from an EMBL/GenBank/DDBJ whole genome shotgun (WGS) entry which is preliminary data.</text>
</comment>
<dbReference type="PATRIC" id="fig|1285586.5.peg.2330"/>
<dbReference type="EMBL" id="AQPX01000053">
    <property type="protein sequence ID" value="EON70190.1"/>
    <property type="molecule type" value="Genomic_DNA"/>
</dbReference>
<gene>
    <name evidence="2" type="ORF">H131_11473</name>
    <name evidence="1" type="ORF">H131_22776</name>
</gene>